<feature type="domain" description="GGDEF" evidence="3">
    <location>
        <begin position="269"/>
        <end position="395"/>
    </location>
</feature>
<dbReference type="SUPFAM" id="SSF55073">
    <property type="entry name" value="Nucleotide cyclase"/>
    <property type="match status" value="1"/>
</dbReference>
<dbReference type="InterPro" id="IPR013655">
    <property type="entry name" value="PAS_fold_3"/>
</dbReference>
<evidence type="ECO:0000259" key="1">
    <source>
        <dbReference type="PROSITE" id="PS50112"/>
    </source>
</evidence>
<dbReference type="PROSITE" id="PS50113">
    <property type="entry name" value="PAC"/>
    <property type="match status" value="1"/>
</dbReference>
<name>A0A1M6RVU3_9CLOT</name>
<dbReference type="Pfam" id="PF13426">
    <property type="entry name" value="PAS_9"/>
    <property type="match status" value="1"/>
</dbReference>
<evidence type="ECO:0000313" key="4">
    <source>
        <dbReference type="EMBL" id="SHK36622.1"/>
    </source>
</evidence>
<dbReference type="InterPro" id="IPR029787">
    <property type="entry name" value="Nucleotide_cyclase"/>
</dbReference>
<dbReference type="PANTHER" id="PTHR44757">
    <property type="entry name" value="DIGUANYLATE CYCLASE DGCP"/>
    <property type="match status" value="1"/>
</dbReference>
<evidence type="ECO:0000313" key="5">
    <source>
        <dbReference type="Proteomes" id="UP000184310"/>
    </source>
</evidence>
<feature type="domain" description="PAC" evidence="2">
    <location>
        <begin position="188"/>
        <end position="240"/>
    </location>
</feature>
<feature type="domain" description="PAS" evidence="1">
    <location>
        <begin position="113"/>
        <end position="172"/>
    </location>
</feature>
<gene>
    <name evidence="4" type="ORF">SAMN02745163_03684</name>
</gene>
<dbReference type="InterPro" id="IPR000014">
    <property type="entry name" value="PAS"/>
</dbReference>
<dbReference type="PROSITE" id="PS50887">
    <property type="entry name" value="GGDEF"/>
    <property type="match status" value="1"/>
</dbReference>
<dbReference type="AlphaFoldDB" id="A0A1M6RVU3"/>
<dbReference type="EMBL" id="FQZB01000016">
    <property type="protein sequence ID" value="SHK36622.1"/>
    <property type="molecule type" value="Genomic_DNA"/>
</dbReference>
<dbReference type="PANTHER" id="PTHR44757:SF2">
    <property type="entry name" value="BIOFILM ARCHITECTURE MAINTENANCE PROTEIN MBAA"/>
    <property type="match status" value="1"/>
</dbReference>
<dbReference type="Proteomes" id="UP000184310">
    <property type="component" value="Unassembled WGS sequence"/>
</dbReference>
<dbReference type="PROSITE" id="PS50112">
    <property type="entry name" value="PAS"/>
    <property type="match status" value="1"/>
</dbReference>
<dbReference type="InterPro" id="IPR043128">
    <property type="entry name" value="Rev_trsase/Diguanyl_cyclase"/>
</dbReference>
<dbReference type="RefSeq" id="WP_072991444.1">
    <property type="nucleotide sequence ID" value="NZ_FQZB01000016.1"/>
</dbReference>
<dbReference type="InterPro" id="IPR000700">
    <property type="entry name" value="PAS-assoc_C"/>
</dbReference>
<dbReference type="NCBIfam" id="TIGR00254">
    <property type="entry name" value="GGDEF"/>
    <property type="match status" value="1"/>
</dbReference>
<evidence type="ECO:0000259" key="2">
    <source>
        <dbReference type="PROSITE" id="PS50113"/>
    </source>
</evidence>
<evidence type="ECO:0000259" key="3">
    <source>
        <dbReference type="PROSITE" id="PS50887"/>
    </source>
</evidence>
<proteinExistence type="predicted"/>
<dbReference type="SMART" id="SM00267">
    <property type="entry name" value="GGDEF"/>
    <property type="match status" value="1"/>
</dbReference>
<dbReference type="CDD" id="cd01949">
    <property type="entry name" value="GGDEF"/>
    <property type="match status" value="1"/>
</dbReference>
<dbReference type="InterPro" id="IPR052155">
    <property type="entry name" value="Biofilm_reg_signaling"/>
</dbReference>
<accession>A0A1M6RVU3</accession>
<dbReference type="CDD" id="cd00130">
    <property type="entry name" value="PAS"/>
    <property type="match status" value="1"/>
</dbReference>
<sequence length="395" mass="46078">MTLLNNYNEFQLTRELNIKIDSNGIIVSISPNCYDILGFHLNEIINTYINNYLDQNLDTTVINSSIQVLSTKKNGEKLYLDIFAKPLIDNKANNIGLELSCFDISKYINLERNLTNFSKILEKGKDIIFKYELKPTHKFTYINPAIKHVLGFDANDFYNDLYLPFKLVHPDDFEIQKSKTDKNSDFSKMFCTRFKHKNGNYIWIEDYIIPTFDINGDLIYIEGISRNVTERKELEKKLETLSYHDGLTKLYNRTYLNKQIELLITDSDTPIGIIVCDLDNLKYINDTLGHSSGDLLIRNVSKFFKNTFNKDSILVRNGGDEFIIILPNTTLKESQNMYKKMLHEIEEYNINSKMPIHLSSGFSYSSSSKNILNLLSEADKNMYKNKYMKKHYMLY</sequence>
<dbReference type="NCBIfam" id="TIGR00229">
    <property type="entry name" value="sensory_box"/>
    <property type="match status" value="1"/>
</dbReference>
<organism evidence="4 5">
    <name type="scientific">Clostridium cavendishii DSM 21758</name>
    <dbReference type="NCBI Taxonomy" id="1121302"/>
    <lineage>
        <taxon>Bacteria</taxon>
        <taxon>Bacillati</taxon>
        <taxon>Bacillota</taxon>
        <taxon>Clostridia</taxon>
        <taxon>Eubacteriales</taxon>
        <taxon>Clostridiaceae</taxon>
        <taxon>Clostridium</taxon>
    </lineage>
</organism>
<dbReference type="InterPro" id="IPR000160">
    <property type="entry name" value="GGDEF_dom"/>
</dbReference>
<dbReference type="STRING" id="1121302.SAMN02745163_03684"/>
<reference evidence="4 5" key="1">
    <citation type="submission" date="2016-11" db="EMBL/GenBank/DDBJ databases">
        <authorList>
            <person name="Jaros S."/>
            <person name="Januszkiewicz K."/>
            <person name="Wedrychowicz H."/>
        </authorList>
    </citation>
    <scope>NUCLEOTIDE SEQUENCE [LARGE SCALE GENOMIC DNA]</scope>
    <source>
        <strain evidence="4 5">DSM 21758</strain>
    </source>
</reference>
<dbReference type="OrthoDB" id="9798833at2"/>
<dbReference type="Pfam" id="PF08447">
    <property type="entry name" value="PAS_3"/>
    <property type="match status" value="1"/>
</dbReference>
<dbReference type="Gene3D" id="3.30.450.20">
    <property type="entry name" value="PAS domain"/>
    <property type="match status" value="1"/>
</dbReference>
<dbReference type="InterPro" id="IPR001610">
    <property type="entry name" value="PAC"/>
</dbReference>
<dbReference type="SMART" id="SM00086">
    <property type="entry name" value="PAC"/>
    <property type="match status" value="2"/>
</dbReference>
<dbReference type="Gene3D" id="3.30.70.270">
    <property type="match status" value="1"/>
</dbReference>
<protein>
    <submittedName>
        <fullName evidence="4">PAS domain S-box-containing protein/diguanylate cyclase (GGDEF) domain-containing protein</fullName>
    </submittedName>
</protein>
<keyword evidence="5" id="KW-1185">Reference proteome</keyword>
<dbReference type="SUPFAM" id="SSF55785">
    <property type="entry name" value="PYP-like sensor domain (PAS domain)"/>
    <property type="match status" value="2"/>
</dbReference>
<dbReference type="InterPro" id="IPR035965">
    <property type="entry name" value="PAS-like_dom_sf"/>
</dbReference>
<dbReference type="Pfam" id="PF00990">
    <property type="entry name" value="GGDEF"/>
    <property type="match status" value="1"/>
</dbReference>